<dbReference type="Pfam" id="PF01810">
    <property type="entry name" value="LysE"/>
    <property type="match status" value="1"/>
</dbReference>
<accession>A0ABU8FLQ3</accession>
<feature type="transmembrane region" description="Helical" evidence="6">
    <location>
        <begin position="152"/>
        <end position="176"/>
    </location>
</feature>
<feature type="transmembrane region" description="Helical" evidence="6">
    <location>
        <begin position="39"/>
        <end position="64"/>
    </location>
</feature>
<dbReference type="InterPro" id="IPR001123">
    <property type="entry name" value="LeuE-type"/>
</dbReference>
<evidence type="ECO:0000256" key="4">
    <source>
        <dbReference type="ARBA" id="ARBA00022989"/>
    </source>
</evidence>
<keyword evidence="2" id="KW-1003">Cell membrane</keyword>
<dbReference type="EMBL" id="JBAWSX010000016">
    <property type="protein sequence ID" value="MEI4803624.1"/>
    <property type="molecule type" value="Genomic_DNA"/>
</dbReference>
<evidence type="ECO:0000313" key="7">
    <source>
        <dbReference type="EMBL" id="MEI4803624.1"/>
    </source>
</evidence>
<evidence type="ECO:0000256" key="5">
    <source>
        <dbReference type="ARBA" id="ARBA00023136"/>
    </source>
</evidence>
<keyword evidence="8" id="KW-1185">Reference proteome</keyword>
<name>A0ABU8FLQ3_9BACI</name>
<reference evidence="7 8" key="1">
    <citation type="submission" date="2024-01" db="EMBL/GenBank/DDBJ databases">
        <title>Seven novel Bacillus-like species.</title>
        <authorList>
            <person name="Liu G."/>
        </authorList>
    </citation>
    <scope>NUCLEOTIDE SEQUENCE [LARGE SCALE GENOMIC DNA]</scope>
    <source>
        <strain evidence="7 8">FJAT-51639</strain>
    </source>
</reference>
<evidence type="ECO:0000256" key="2">
    <source>
        <dbReference type="ARBA" id="ARBA00022475"/>
    </source>
</evidence>
<sequence>MNINHWTFIVTSILLILSPGIDTALVTKNTITFSTKGGLLTALGIASGILVHTIATGLGLSLLLMQSAKLFVIIKVIGAIYLIFLGISSFKNSNQDHVRGGKSTVASSYDVFSRLYRQGILTNVLNPKVALFFLTFLPQFTNTTQSFFPQVLLLGLIYSGLTLGWFICYISIMKLFRTWILKPAVQRIMERITGVVLICLGLKLAMGTK</sequence>
<proteinExistence type="predicted"/>
<dbReference type="Proteomes" id="UP001372526">
    <property type="component" value="Unassembled WGS sequence"/>
</dbReference>
<keyword evidence="3 6" id="KW-0812">Transmembrane</keyword>
<evidence type="ECO:0000256" key="6">
    <source>
        <dbReference type="SAM" id="Phobius"/>
    </source>
</evidence>
<feature type="transmembrane region" description="Helical" evidence="6">
    <location>
        <begin position="120"/>
        <end position="140"/>
    </location>
</feature>
<protein>
    <submittedName>
        <fullName evidence="7">LysE family translocator</fullName>
    </submittedName>
</protein>
<feature type="transmembrane region" description="Helical" evidence="6">
    <location>
        <begin position="6"/>
        <end position="27"/>
    </location>
</feature>
<feature type="transmembrane region" description="Helical" evidence="6">
    <location>
        <begin position="188"/>
        <end position="206"/>
    </location>
</feature>
<dbReference type="PIRSF" id="PIRSF006324">
    <property type="entry name" value="LeuE"/>
    <property type="match status" value="1"/>
</dbReference>
<organism evidence="7 8">
    <name type="scientific">Bacillus bruguierae</name>
    <dbReference type="NCBI Taxonomy" id="3127667"/>
    <lineage>
        <taxon>Bacteria</taxon>
        <taxon>Bacillati</taxon>
        <taxon>Bacillota</taxon>
        <taxon>Bacilli</taxon>
        <taxon>Bacillales</taxon>
        <taxon>Bacillaceae</taxon>
        <taxon>Bacillus</taxon>
    </lineage>
</organism>
<evidence type="ECO:0000256" key="1">
    <source>
        <dbReference type="ARBA" id="ARBA00004651"/>
    </source>
</evidence>
<comment type="caution">
    <text evidence="7">The sequence shown here is derived from an EMBL/GenBank/DDBJ whole genome shotgun (WGS) entry which is preliminary data.</text>
</comment>
<dbReference type="PANTHER" id="PTHR30086:SF20">
    <property type="entry name" value="ARGININE EXPORTER PROTEIN ARGO-RELATED"/>
    <property type="match status" value="1"/>
</dbReference>
<feature type="transmembrane region" description="Helical" evidence="6">
    <location>
        <begin position="70"/>
        <end position="90"/>
    </location>
</feature>
<keyword evidence="4 6" id="KW-1133">Transmembrane helix</keyword>
<dbReference type="RefSeq" id="WP_336473944.1">
    <property type="nucleotide sequence ID" value="NZ_JBAWSX010000016.1"/>
</dbReference>
<dbReference type="PANTHER" id="PTHR30086">
    <property type="entry name" value="ARGININE EXPORTER PROTEIN ARGO"/>
    <property type="match status" value="1"/>
</dbReference>
<keyword evidence="5 6" id="KW-0472">Membrane</keyword>
<comment type="subcellular location">
    <subcellularLocation>
        <location evidence="1">Cell membrane</location>
        <topology evidence="1">Multi-pass membrane protein</topology>
    </subcellularLocation>
</comment>
<evidence type="ECO:0000256" key="3">
    <source>
        <dbReference type="ARBA" id="ARBA00022692"/>
    </source>
</evidence>
<gene>
    <name evidence="7" type="ORF">WAZ07_20720</name>
</gene>
<evidence type="ECO:0000313" key="8">
    <source>
        <dbReference type="Proteomes" id="UP001372526"/>
    </source>
</evidence>